<dbReference type="PROSITE" id="PS50003">
    <property type="entry name" value="PH_DOMAIN"/>
    <property type="match status" value="1"/>
</dbReference>
<dbReference type="SUPFAM" id="SSF48350">
    <property type="entry name" value="GTPase activation domain, GAP"/>
    <property type="match status" value="1"/>
</dbReference>
<dbReference type="SMART" id="SM00233">
    <property type="entry name" value="PH"/>
    <property type="match status" value="1"/>
</dbReference>
<dbReference type="CDD" id="cd00159">
    <property type="entry name" value="RhoGAP"/>
    <property type="match status" value="1"/>
</dbReference>
<evidence type="ECO:0000259" key="5">
    <source>
        <dbReference type="PROSITE" id="PS50002"/>
    </source>
</evidence>
<dbReference type="PROSITE" id="PS50020">
    <property type="entry name" value="WW_DOMAIN_2"/>
    <property type="match status" value="1"/>
</dbReference>
<evidence type="ECO:0000256" key="3">
    <source>
        <dbReference type="PROSITE-ProRule" id="PRU00192"/>
    </source>
</evidence>
<feature type="domain" description="Rho-GAP" evidence="8">
    <location>
        <begin position="532"/>
        <end position="728"/>
    </location>
</feature>
<evidence type="ECO:0000256" key="4">
    <source>
        <dbReference type="SAM" id="MobiDB-lite"/>
    </source>
</evidence>
<dbReference type="InterPro" id="IPR050729">
    <property type="entry name" value="Rho-GAP"/>
</dbReference>
<feature type="domain" description="WW" evidence="7">
    <location>
        <begin position="214"/>
        <end position="243"/>
    </location>
</feature>
<feature type="compositionally biased region" description="Polar residues" evidence="4">
    <location>
        <begin position="101"/>
        <end position="114"/>
    </location>
</feature>
<dbReference type="InterPro" id="IPR036028">
    <property type="entry name" value="SH3-like_dom_sf"/>
</dbReference>
<keyword evidence="10" id="KW-1185">Reference proteome</keyword>
<dbReference type="PANTHER" id="PTHR23176:SF129">
    <property type="entry name" value="RHO GTPASE ACTIVATING PROTEIN AT 16F, ISOFORM E-RELATED"/>
    <property type="match status" value="1"/>
</dbReference>
<comment type="caution">
    <text evidence="9">The sequence shown here is derived from an EMBL/GenBank/DDBJ whole genome shotgun (WGS) entry which is preliminary data.</text>
</comment>
<evidence type="ECO:0000259" key="6">
    <source>
        <dbReference type="PROSITE" id="PS50003"/>
    </source>
</evidence>
<dbReference type="InterPro" id="IPR000198">
    <property type="entry name" value="RhoGAP_dom"/>
</dbReference>
<gene>
    <name evidence="9" type="ORF">BASA50_001492</name>
</gene>
<dbReference type="SMART" id="SM00324">
    <property type="entry name" value="RhoGAP"/>
    <property type="match status" value="1"/>
</dbReference>
<dbReference type="Gene3D" id="2.30.29.30">
    <property type="entry name" value="Pleckstrin-homology domain (PH domain)/Phosphotyrosine-binding domain (PTB)"/>
    <property type="match status" value="1"/>
</dbReference>
<dbReference type="InterPro" id="IPR001202">
    <property type="entry name" value="WW_dom"/>
</dbReference>
<evidence type="ECO:0000313" key="9">
    <source>
        <dbReference type="EMBL" id="KAH6601635.1"/>
    </source>
</evidence>
<dbReference type="InterPro" id="IPR008936">
    <property type="entry name" value="Rho_GTPase_activation_prot"/>
</dbReference>
<dbReference type="InterPro" id="IPR036020">
    <property type="entry name" value="WW_dom_sf"/>
</dbReference>
<evidence type="ECO:0000256" key="2">
    <source>
        <dbReference type="ARBA" id="ARBA00022468"/>
    </source>
</evidence>
<dbReference type="PROSITE" id="PS50238">
    <property type="entry name" value="RHOGAP"/>
    <property type="match status" value="1"/>
</dbReference>
<dbReference type="EMBL" id="JAFCIX010000002">
    <property type="protein sequence ID" value="KAH6601635.1"/>
    <property type="molecule type" value="Genomic_DNA"/>
</dbReference>
<evidence type="ECO:0000259" key="8">
    <source>
        <dbReference type="PROSITE" id="PS50238"/>
    </source>
</evidence>
<dbReference type="PANTHER" id="PTHR23176">
    <property type="entry name" value="RHO/RAC/CDC GTPASE-ACTIVATING PROTEIN"/>
    <property type="match status" value="1"/>
</dbReference>
<dbReference type="Pfam" id="PF00620">
    <property type="entry name" value="RhoGAP"/>
    <property type="match status" value="1"/>
</dbReference>
<evidence type="ECO:0000256" key="1">
    <source>
        <dbReference type="ARBA" id="ARBA00022443"/>
    </source>
</evidence>
<feature type="compositionally biased region" description="Polar residues" evidence="4">
    <location>
        <begin position="273"/>
        <end position="284"/>
    </location>
</feature>
<feature type="domain" description="PH" evidence="6">
    <location>
        <begin position="312"/>
        <end position="428"/>
    </location>
</feature>
<feature type="compositionally biased region" description="Polar residues" evidence="4">
    <location>
        <begin position="145"/>
        <end position="181"/>
    </location>
</feature>
<dbReference type="SUPFAM" id="SSF50044">
    <property type="entry name" value="SH3-domain"/>
    <property type="match status" value="1"/>
</dbReference>
<dbReference type="PRINTS" id="PR00452">
    <property type="entry name" value="SH3DOMAIN"/>
</dbReference>
<organism evidence="9 10">
    <name type="scientific">Batrachochytrium salamandrivorans</name>
    <dbReference type="NCBI Taxonomy" id="1357716"/>
    <lineage>
        <taxon>Eukaryota</taxon>
        <taxon>Fungi</taxon>
        <taxon>Fungi incertae sedis</taxon>
        <taxon>Chytridiomycota</taxon>
        <taxon>Chytridiomycota incertae sedis</taxon>
        <taxon>Chytridiomycetes</taxon>
        <taxon>Rhizophydiales</taxon>
        <taxon>Rhizophydiales incertae sedis</taxon>
        <taxon>Batrachochytrium</taxon>
    </lineage>
</organism>
<feature type="compositionally biased region" description="Low complexity" evidence="4">
    <location>
        <begin position="122"/>
        <end position="131"/>
    </location>
</feature>
<feature type="region of interest" description="Disordered" evidence="4">
    <location>
        <begin position="101"/>
        <end position="209"/>
    </location>
</feature>
<dbReference type="Gene3D" id="2.20.70.10">
    <property type="match status" value="1"/>
</dbReference>
<evidence type="ECO:0000259" key="7">
    <source>
        <dbReference type="PROSITE" id="PS50020"/>
    </source>
</evidence>
<dbReference type="SUPFAM" id="SSF50729">
    <property type="entry name" value="PH domain-like"/>
    <property type="match status" value="1"/>
</dbReference>
<dbReference type="Pfam" id="PF00397">
    <property type="entry name" value="WW"/>
    <property type="match status" value="1"/>
</dbReference>
<dbReference type="Proteomes" id="UP001648503">
    <property type="component" value="Unassembled WGS sequence"/>
</dbReference>
<dbReference type="SMART" id="SM00456">
    <property type="entry name" value="WW"/>
    <property type="match status" value="1"/>
</dbReference>
<reference evidence="9 10" key="1">
    <citation type="submission" date="2021-02" db="EMBL/GenBank/DDBJ databases">
        <title>Variation within the Batrachochytrium salamandrivorans European outbreak.</title>
        <authorList>
            <person name="Kelly M."/>
            <person name="Pasmans F."/>
            <person name="Shea T.P."/>
            <person name="Munoz J.F."/>
            <person name="Carranza S."/>
            <person name="Cuomo C.A."/>
            <person name="Martel A."/>
        </authorList>
    </citation>
    <scope>NUCLEOTIDE SEQUENCE [LARGE SCALE GENOMIC DNA]</scope>
    <source>
        <strain evidence="9 10">AMFP18/2</strain>
    </source>
</reference>
<dbReference type="Pfam" id="PF00169">
    <property type="entry name" value="PH"/>
    <property type="match status" value="1"/>
</dbReference>
<dbReference type="Gene3D" id="1.10.555.10">
    <property type="entry name" value="Rho GTPase activation protein"/>
    <property type="match status" value="1"/>
</dbReference>
<name>A0ABQ8FP53_9FUNG</name>
<proteinExistence type="predicted"/>
<keyword evidence="1 3" id="KW-0728">SH3 domain</keyword>
<dbReference type="CDD" id="cd00201">
    <property type="entry name" value="WW"/>
    <property type="match status" value="1"/>
</dbReference>
<feature type="compositionally biased region" description="Polar residues" evidence="4">
    <location>
        <begin position="190"/>
        <end position="204"/>
    </location>
</feature>
<dbReference type="CDD" id="cd00174">
    <property type="entry name" value="SH3"/>
    <property type="match status" value="1"/>
</dbReference>
<dbReference type="SMART" id="SM00326">
    <property type="entry name" value="SH3"/>
    <property type="match status" value="1"/>
</dbReference>
<dbReference type="InterPro" id="IPR001452">
    <property type="entry name" value="SH3_domain"/>
</dbReference>
<accession>A0ABQ8FP53</accession>
<sequence length="733" mass="80936">MAIHSDTATVAAISASVASPLLVASTLAAAKQRIAIALWDYDAQEDNELSFETGDRILITEFCNDDWFEGSLGPLSGFFPANHVKVLPEASSITVLPVSTDSLRHTPTSGSSELPSIRHSDTSVFSSDSPSLANGDMFKSDRDTSSSFTHLREGSNVSYSDSPNSESPKTQQNGDSRSSFTALDGRDSAVQDSTHIWGSGSYSETRSEENLDSDGWHMVTTEDGQTYYWNSATGETSWDAPYGDTPSASLDNLHIEESPHSEPASMQEMVSPRTESGTPSNVASVSAPHTAAQDSLRIASALAHIEFVVPELIRREGWLAYKSKKEFGGVEPKKTHSWHNHWAIICVGFLIFYKDEPNRLKKRSDKQPVGPSLVVTLESITISREKDPNKKKQSVFNIQTRSGAVWALQPQNDSELNEWITTISEATREASTMAEYENVTAKLFSHAPTSDIQVECISKKRGDDKKSLKQDIKKKEKSFLANEADEADSGNNKVKIKTKLNAFFKRQQEKGSSLRDGDKKDDALSDAIVFGGLLEAQVAVEGRSIPIFVETCITAINNRGLNSQGIYRLSGNAATIQRIKAQINQGEGRTELNDDTLDLNAISGLLKLYFRELKDPLFPFAFYDRFIACMKMDDYNERLIEIKTLIQALPKSHYVVIEFLMRHLVQIAAHSEINKMEPSNLAIVFGPTIIRVPSSGTDDMQAAYANMMNMSFQNALVEAIIVQTEWIFDGSSH</sequence>
<feature type="domain" description="SH3" evidence="5">
    <location>
        <begin position="30"/>
        <end position="89"/>
    </location>
</feature>
<dbReference type="SUPFAM" id="SSF51045">
    <property type="entry name" value="WW domain"/>
    <property type="match status" value="1"/>
</dbReference>
<feature type="region of interest" description="Disordered" evidence="4">
    <location>
        <begin position="258"/>
        <end position="285"/>
    </location>
</feature>
<dbReference type="InterPro" id="IPR001849">
    <property type="entry name" value="PH_domain"/>
</dbReference>
<dbReference type="InterPro" id="IPR011993">
    <property type="entry name" value="PH-like_dom_sf"/>
</dbReference>
<dbReference type="Pfam" id="PF14604">
    <property type="entry name" value="SH3_9"/>
    <property type="match status" value="1"/>
</dbReference>
<dbReference type="PROSITE" id="PS50002">
    <property type="entry name" value="SH3"/>
    <property type="match status" value="1"/>
</dbReference>
<keyword evidence="2" id="KW-0343">GTPase activation</keyword>
<protein>
    <submittedName>
        <fullName evidence="9">Uncharacterized protein</fullName>
    </submittedName>
</protein>
<evidence type="ECO:0000313" key="10">
    <source>
        <dbReference type="Proteomes" id="UP001648503"/>
    </source>
</evidence>
<dbReference type="Gene3D" id="2.30.30.40">
    <property type="entry name" value="SH3 Domains"/>
    <property type="match status" value="1"/>
</dbReference>